<organism evidence="1">
    <name type="scientific">Brassica cretica</name>
    <name type="common">Mustard</name>
    <dbReference type="NCBI Taxonomy" id="69181"/>
    <lineage>
        <taxon>Eukaryota</taxon>
        <taxon>Viridiplantae</taxon>
        <taxon>Streptophyta</taxon>
        <taxon>Embryophyta</taxon>
        <taxon>Tracheophyta</taxon>
        <taxon>Spermatophyta</taxon>
        <taxon>Magnoliopsida</taxon>
        <taxon>eudicotyledons</taxon>
        <taxon>Gunneridae</taxon>
        <taxon>Pentapetalae</taxon>
        <taxon>rosids</taxon>
        <taxon>malvids</taxon>
        <taxon>Brassicales</taxon>
        <taxon>Brassicaceae</taxon>
        <taxon>Brassiceae</taxon>
        <taxon>Brassica</taxon>
    </lineage>
</organism>
<accession>A0A8S9FQ11</accession>
<proteinExistence type="predicted"/>
<dbReference type="EMBL" id="QGKY02002305">
    <property type="protein sequence ID" value="KAF2534547.1"/>
    <property type="molecule type" value="Genomic_DNA"/>
</dbReference>
<gene>
    <name evidence="1" type="ORF">F2Q70_00029130</name>
</gene>
<evidence type="ECO:0000313" key="1">
    <source>
        <dbReference type="EMBL" id="KAF2534547.1"/>
    </source>
</evidence>
<comment type="caution">
    <text evidence="1">The sequence shown here is derived from an EMBL/GenBank/DDBJ whole genome shotgun (WGS) entry which is preliminary data.</text>
</comment>
<reference evidence="1" key="1">
    <citation type="submission" date="2019-12" db="EMBL/GenBank/DDBJ databases">
        <title>Genome sequencing and annotation of Brassica cretica.</title>
        <authorList>
            <person name="Studholme D.J."/>
            <person name="Sarris P.F."/>
        </authorList>
    </citation>
    <scope>NUCLEOTIDE SEQUENCE</scope>
    <source>
        <strain evidence="1">PFS-102/07</strain>
        <tissue evidence="1">Leaf</tissue>
    </source>
</reference>
<protein>
    <submittedName>
        <fullName evidence="1">Uncharacterized protein</fullName>
    </submittedName>
</protein>
<name>A0A8S9FQ11_BRACR</name>
<dbReference type="AlphaFoldDB" id="A0A8S9FQ11"/>
<sequence length="273" mass="30964">MWVWWVGVDRCWYAVVDRCAEATVDRCVEVVVDRCRSSNVGRVLNSGYVLLHMLHASRQPTDTIIQWIVDTIKFHLESLFVLLVFSTNSIEHLIDLVLGVDLWYQLDLWRIPDHPCRFHTHPSLPSRISWYPKDRKLFAKFWHSVDRCWGVNVDRWLSWMVACSISCLKDVCDVLSRYVQCTFLPLATLSTSIGSTPSPGGVPTVSGGFSEGFGLSLSALRRATSIFGICTRMSIDGGVRMSIDVYVDKAGRMWVFCCELLVSHDPHGFARCG</sequence>